<dbReference type="Proteomes" id="UP000324222">
    <property type="component" value="Unassembled WGS sequence"/>
</dbReference>
<comment type="caution">
    <text evidence="1">The sequence shown here is derived from an EMBL/GenBank/DDBJ whole genome shotgun (WGS) entry which is preliminary data.</text>
</comment>
<name>A0A5B7CX21_PORTR</name>
<sequence>MKAAPSGNIDCEAFDRGQLELTRWGGNPIRRTVTYVQHNESRKLLPATTSMPAHCLSVLFMSKFASTGRSAGIRLAQL</sequence>
<keyword evidence="2" id="KW-1185">Reference proteome</keyword>
<evidence type="ECO:0000313" key="2">
    <source>
        <dbReference type="Proteomes" id="UP000324222"/>
    </source>
</evidence>
<dbReference type="AlphaFoldDB" id="A0A5B7CX21"/>
<proteinExistence type="predicted"/>
<dbReference type="EMBL" id="VSRR010000347">
    <property type="protein sequence ID" value="MPC14377.1"/>
    <property type="molecule type" value="Genomic_DNA"/>
</dbReference>
<accession>A0A5B7CX21</accession>
<reference evidence="1 2" key="1">
    <citation type="submission" date="2019-05" db="EMBL/GenBank/DDBJ databases">
        <title>Another draft genome of Portunus trituberculatus and its Hox gene families provides insights of decapod evolution.</title>
        <authorList>
            <person name="Jeong J.-H."/>
            <person name="Song I."/>
            <person name="Kim S."/>
            <person name="Choi T."/>
            <person name="Kim D."/>
            <person name="Ryu S."/>
            <person name="Kim W."/>
        </authorList>
    </citation>
    <scope>NUCLEOTIDE SEQUENCE [LARGE SCALE GENOMIC DNA]</scope>
    <source>
        <tissue evidence="1">Muscle</tissue>
    </source>
</reference>
<organism evidence="1 2">
    <name type="scientific">Portunus trituberculatus</name>
    <name type="common">Swimming crab</name>
    <name type="synonym">Neptunus trituberculatus</name>
    <dbReference type="NCBI Taxonomy" id="210409"/>
    <lineage>
        <taxon>Eukaryota</taxon>
        <taxon>Metazoa</taxon>
        <taxon>Ecdysozoa</taxon>
        <taxon>Arthropoda</taxon>
        <taxon>Crustacea</taxon>
        <taxon>Multicrustacea</taxon>
        <taxon>Malacostraca</taxon>
        <taxon>Eumalacostraca</taxon>
        <taxon>Eucarida</taxon>
        <taxon>Decapoda</taxon>
        <taxon>Pleocyemata</taxon>
        <taxon>Brachyura</taxon>
        <taxon>Eubrachyura</taxon>
        <taxon>Portunoidea</taxon>
        <taxon>Portunidae</taxon>
        <taxon>Portuninae</taxon>
        <taxon>Portunus</taxon>
    </lineage>
</organism>
<gene>
    <name evidence="1" type="ORF">E2C01_007141</name>
</gene>
<evidence type="ECO:0000313" key="1">
    <source>
        <dbReference type="EMBL" id="MPC14377.1"/>
    </source>
</evidence>
<protein>
    <submittedName>
        <fullName evidence="1">Uncharacterized protein</fullName>
    </submittedName>
</protein>